<name>A0A4Q9GS04_9MICO</name>
<organism evidence="1 2">
    <name type="scientific">Glaciihabitans arcticus</name>
    <dbReference type="NCBI Taxonomy" id="2668039"/>
    <lineage>
        <taxon>Bacteria</taxon>
        <taxon>Bacillati</taxon>
        <taxon>Actinomycetota</taxon>
        <taxon>Actinomycetes</taxon>
        <taxon>Micrococcales</taxon>
        <taxon>Microbacteriaceae</taxon>
        <taxon>Glaciihabitans</taxon>
    </lineage>
</organism>
<protein>
    <submittedName>
        <fullName evidence="1">Uncharacterized protein</fullName>
    </submittedName>
</protein>
<dbReference type="SUPFAM" id="SSF109854">
    <property type="entry name" value="DinB/YfiT-like putative metalloenzymes"/>
    <property type="match status" value="1"/>
</dbReference>
<keyword evidence="2" id="KW-1185">Reference proteome</keyword>
<comment type="caution">
    <text evidence="1">The sequence shown here is derived from an EMBL/GenBank/DDBJ whole genome shotgun (WGS) entry which is preliminary data.</text>
</comment>
<accession>A0A4Q9GS04</accession>
<dbReference type="Proteomes" id="UP000294194">
    <property type="component" value="Unassembled WGS sequence"/>
</dbReference>
<dbReference type="AlphaFoldDB" id="A0A4Q9GS04"/>
<reference evidence="2" key="1">
    <citation type="submission" date="2019-02" db="EMBL/GenBank/DDBJ databases">
        <title>Glaciihabitans arcticus sp. nov., a psychrotolerant bacterium isolated from polar soil.</title>
        <authorList>
            <person name="Dahal R.H."/>
        </authorList>
    </citation>
    <scope>NUCLEOTIDE SEQUENCE [LARGE SCALE GENOMIC DNA]</scope>
    <source>
        <strain evidence="2">RP-3-7</strain>
    </source>
</reference>
<sequence length="213" mass="22725">MSDLSGYFPLSQRPKRDETAVTNNWAKARGTILLELAGLLGELDPADWELPGLRPGWTVRDVAGELVWLAGSGWASRASRVWGRSLTEWSSQAEASERFAREQHGDLAARLHTIAVDDLAPNARRSVRALSPAVVAAFELSTALGRPIAVDSIVSGAVALARGIGGPVEVRAVTSVRTLVATDADWRVGRGPELPGTAAALVLFLFGRSRPPE</sequence>
<dbReference type="Gene3D" id="1.20.120.450">
    <property type="entry name" value="dinb family like domain"/>
    <property type="match status" value="1"/>
</dbReference>
<evidence type="ECO:0000313" key="1">
    <source>
        <dbReference type="EMBL" id="TBN56378.1"/>
    </source>
</evidence>
<proteinExistence type="predicted"/>
<dbReference type="EMBL" id="SISG01000001">
    <property type="protein sequence ID" value="TBN56378.1"/>
    <property type="molecule type" value="Genomic_DNA"/>
</dbReference>
<dbReference type="RefSeq" id="WP_130980488.1">
    <property type="nucleotide sequence ID" value="NZ_SISG01000001.1"/>
</dbReference>
<evidence type="ECO:0000313" key="2">
    <source>
        <dbReference type="Proteomes" id="UP000294194"/>
    </source>
</evidence>
<gene>
    <name evidence="1" type="ORF">EYE40_02615</name>
</gene>
<dbReference type="InterPro" id="IPR034660">
    <property type="entry name" value="DinB/YfiT-like"/>
</dbReference>